<dbReference type="EMBL" id="CP002545">
    <property type="protein sequence ID" value="ADY52340.1"/>
    <property type="molecule type" value="Genomic_DNA"/>
</dbReference>
<dbReference type="HOGENOM" id="CLU_3366732_0_0_10"/>
<organism evidence="1 2">
    <name type="scientific">Pseudopedobacter saltans (strain ATCC 51119 / DSM 12145 / JCM 21818 / CCUG 39354 / LMG 10337 / NBRC 100064 / NCIMB 13643)</name>
    <name type="common">Pedobacter saltans</name>
    <dbReference type="NCBI Taxonomy" id="762903"/>
    <lineage>
        <taxon>Bacteria</taxon>
        <taxon>Pseudomonadati</taxon>
        <taxon>Bacteroidota</taxon>
        <taxon>Sphingobacteriia</taxon>
        <taxon>Sphingobacteriales</taxon>
        <taxon>Sphingobacteriaceae</taxon>
        <taxon>Pseudopedobacter</taxon>
    </lineage>
</organism>
<dbReference type="AlphaFoldDB" id="F0S878"/>
<keyword evidence="2" id="KW-1185">Reference proteome</keyword>
<protein>
    <submittedName>
        <fullName evidence="1">Uncharacterized protein</fullName>
    </submittedName>
</protein>
<dbReference type="KEGG" id="psn:Pedsa_1784"/>
<sequence length="35" mass="4118">MGKFYLIGTTYSRFLIFGRIVDKYFNKGALLLRTN</sequence>
<evidence type="ECO:0000313" key="1">
    <source>
        <dbReference type="EMBL" id="ADY52340.1"/>
    </source>
</evidence>
<evidence type="ECO:0000313" key="2">
    <source>
        <dbReference type="Proteomes" id="UP000000310"/>
    </source>
</evidence>
<reference evidence="2" key="2">
    <citation type="submission" date="2011-02" db="EMBL/GenBank/DDBJ databases">
        <title>The complete genome of Pedobacter saltans DSM 12145.</title>
        <authorList>
            <consortium name="US DOE Joint Genome Institute (JGI-PGF)"/>
            <person name="Lucas S."/>
            <person name="Copeland A."/>
            <person name="Lapidus A."/>
            <person name="Bruce D."/>
            <person name="Goodwin L."/>
            <person name="Pitluck S."/>
            <person name="Kyrpides N."/>
            <person name="Mavromatis K."/>
            <person name="Pagani I."/>
            <person name="Ivanova N."/>
            <person name="Ovchinnikova G."/>
            <person name="Lu M."/>
            <person name="Detter J.C."/>
            <person name="Han C."/>
            <person name="Land M."/>
            <person name="Hauser L."/>
            <person name="Markowitz V."/>
            <person name="Cheng J.-F."/>
            <person name="Hugenholtz P."/>
            <person name="Woyke T."/>
            <person name="Wu D."/>
            <person name="Tindall B."/>
            <person name="Pomrenke H.G."/>
            <person name="Brambilla E."/>
            <person name="Klenk H.-P."/>
            <person name="Eisen J.A."/>
        </authorList>
    </citation>
    <scope>NUCLEOTIDE SEQUENCE [LARGE SCALE GENOMIC DNA]</scope>
    <source>
        <strain evidence="2">ATCC 51119 / DSM 12145 / JCM 21818 / LMG 10337 / NBRC 100064 / NCIMB 13643</strain>
    </source>
</reference>
<gene>
    <name evidence="1" type="ordered locus">Pedsa_1784</name>
</gene>
<name>F0S878_PSESL</name>
<proteinExistence type="predicted"/>
<reference evidence="1 2" key="1">
    <citation type="journal article" date="2011" name="Stand. Genomic Sci.">
        <title>Complete genome sequence of the gliding, heparinolytic Pedobacter saltans type strain (113).</title>
        <authorList>
            <person name="Liolios K."/>
            <person name="Sikorski J."/>
            <person name="Lu M."/>
            <person name="Nolan M."/>
            <person name="Lapidus A."/>
            <person name="Lucas S."/>
            <person name="Hammon N."/>
            <person name="Deshpande S."/>
            <person name="Cheng J.F."/>
            <person name="Tapia R."/>
            <person name="Han C."/>
            <person name="Goodwin L."/>
            <person name="Pitluck S."/>
            <person name="Huntemann M."/>
            <person name="Ivanova N."/>
            <person name="Pagani I."/>
            <person name="Mavromatis K."/>
            <person name="Ovchinikova G."/>
            <person name="Pati A."/>
            <person name="Chen A."/>
            <person name="Palaniappan K."/>
            <person name="Land M."/>
            <person name="Hauser L."/>
            <person name="Brambilla E.M."/>
            <person name="Kotsyurbenko O."/>
            <person name="Rohde M."/>
            <person name="Tindall B.J."/>
            <person name="Abt B."/>
            <person name="Goker M."/>
            <person name="Detter J.C."/>
            <person name="Woyke T."/>
            <person name="Bristow J."/>
            <person name="Eisen J.A."/>
            <person name="Markowitz V."/>
            <person name="Hugenholtz P."/>
            <person name="Klenk H.P."/>
            <person name="Kyrpides N.C."/>
        </authorList>
    </citation>
    <scope>NUCLEOTIDE SEQUENCE [LARGE SCALE GENOMIC DNA]</scope>
    <source>
        <strain evidence="2">ATCC 51119 / DSM 12145 / JCM 21818 / LMG 10337 / NBRC 100064 / NCIMB 13643</strain>
    </source>
</reference>
<accession>F0S878</accession>
<dbReference type="STRING" id="762903.Pedsa_1784"/>
<dbReference type="Proteomes" id="UP000000310">
    <property type="component" value="Chromosome"/>
</dbReference>